<evidence type="ECO:0000256" key="7">
    <source>
        <dbReference type="ARBA" id="ARBA00068695"/>
    </source>
</evidence>
<keyword evidence="13" id="KW-1185">Reference proteome</keyword>
<comment type="similarity">
    <text evidence="5 9">Belongs to the phenylacetyl-CoA ligase family.</text>
</comment>
<proteinExistence type="inferred from homology"/>
<dbReference type="InterPro" id="IPR011880">
    <property type="entry name" value="PA_CoA_ligase"/>
</dbReference>
<dbReference type="InterPro" id="IPR042099">
    <property type="entry name" value="ANL_N_sf"/>
</dbReference>
<dbReference type="UniPathway" id="UPA00930"/>
<dbReference type="Gene3D" id="3.30.300.30">
    <property type="match status" value="1"/>
</dbReference>
<dbReference type="SUPFAM" id="SSF56801">
    <property type="entry name" value="Acetyl-CoA synthetase-like"/>
    <property type="match status" value="1"/>
</dbReference>
<accession>A0A1I3LK97</accession>
<evidence type="ECO:0000256" key="9">
    <source>
        <dbReference type="PIRNR" id="PIRNR006444"/>
    </source>
</evidence>
<organism evidence="12 13">
    <name type="scientific">Thermoflavimicrobium dichotomicum</name>
    <dbReference type="NCBI Taxonomy" id="46223"/>
    <lineage>
        <taxon>Bacteria</taxon>
        <taxon>Bacillati</taxon>
        <taxon>Bacillota</taxon>
        <taxon>Bacilli</taxon>
        <taxon>Bacillales</taxon>
        <taxon>Thermoactinomycetaceae</taxon>
        <taxon>Thermoflavimicrobium</taxon>
    </lineage>
</organism>
<dbReference type="InterPro" id="IPR045851">
    <property type="entry name" value="AMP-bd_C_sf"/>
</dbReference>
<comment type="subunit">
    <text evidence="1">Monomer.</text>
</comment>
<keyword evidence="2 9" id="KW-0436">Ligase</keyword>
<evidence type="ECO:0000259" key="11">
    <source>
        <dbReference type="Pfam" id="PF14535"/>
    </source>
</evidence>
<dbReference type="STRING" id="46223.SAMN05421852_102221"/>
<dbReference type="GO" id="GO:0047475">
    <property type="term" value="F:phenylacetate-CoA ligase activity"/>
    <property type="evidence" value="ECO:0007669"/>
    <property type="project" value="UniProtKB-EC"/>
</dbReference>
<dbReference type="GO" id="GO:0010124">
    <property type="term" value="P:phenylacetate catabolic process"/>
    <property type="evidence" value="ECO:0007669"/>
    <property type="project" value="UniProtKB-UniRule"/>
</dbReference>
<evidence type="ECO:0000256" key="3">
    <source>
        <dbReference type="ARBA" id="ARBA00022741"/>
    </source>
</evidence>
<dbReference type="FunFam" id="3.40.50.12780:FF:000016">
    <property type="entry name" value="Phenylacetate-coenzyme A ligase"/>
    <property type="match status" value="1"/>
</dbReference>
<comment type="function">
    <text evidence="9">Catalyzes the activation of phenylacetic acid (PA) to phenylacetyl-CoA (PA-CoA).</text>
</comment>
<dbReference type="Proteomes" id="UP000199545">
    <property type="component" value="Unassembled WGS sequence"/>
</dbReference>
<dbReference type="CDD" id="cd05913">
    <property type="entry name" value="PaaK"/>
    <property type="match status" value="1"/>
</dbReference>
<evidence type="ECO:0000313" key="12">
    <source>
        <dbReference type="EMBL" id="SFI84906.1"/>
    </source>
</evidence>
<comment type="pathway">
    <text evidence="4 9">Aromatic compound metabolism; phenylacetate degradation.</text>
</comment>
<sequence length="439" mass="49547">MFQPEIEKMRRDELIQLQNKRLKNVIERVYHAVPFYREKFDQLKIHPDRFKGIGELDRLPFTTKSDLREHYPFGLFAAEMEEVVRLHASSGTKGKPTLVGYTQRDLEYWSEVCARAIITAGGRIGDRFHNAYGYGLFTGGLGMHYGAERLGLTIIPASGGNRLRQAMLVEDLQPRGIAGTPSFILSLGEAMIQAGKDPRTSSLEYGIFGAEPWTEELRRELEEMWDIHAVDIYGLSEVIGPGVAVECWQAKEGLHIAEDHFLVEVIDPDTLEPVPEGVLGELVFTTLTKEAMPVIRYRTGDLASIHRDPCRCGRTHARMSRVKGRMDDMLIIRGVNMFPSEVEACLLSQPELAPHYQLVVEKEGALDRLIVEVEMAQEFASAVEGDLQGGDEKRETLRGELLEKLQSTLNLKCELQLLPPQTLPRSQGKAVRIVDRRKR</sequence>
<dbReference type="PIRSF" id="PIRSF006444">
    <property type="entry name" value="PaaK"/>
    <property type="match status" value="1"/>
</dbReference>
<evidence type="ECO:0000256" key="2">
    <source>
        <dbReference type="ARBA" id="ARBA00022598"/>
    </source>
</evidence>
<evidence type="ECO:0000256" key="4">
    <source>
        <dbReference type="ARBA" id="ARBA00060591"/>
    </source>
</evidence>
<feature type="domain" description="AMP-dependent ligase C-terminal" evidence="11">
    <location>
        <begin position="334"/>
        <end position="437"/>
    </location>
</feature>
<evidence type="ECO:0000256" key="8">
    <source>
        <dbReference type="ARBA" id="ARBA00075111"/>
    </source>
</evidence>
<dbReference type="PANTHER" id="PTHR43845">
    <property type="entry name" value="BLR5969 PROTEIN"/>
    <property type="match status" value="1"/>
</dbReference>
<protein>
    <recommendedName>
        <fullName evidence="7 9">Phenylacetate-coenzyme A ligase</fullName>
        <ecNumber evidence="6 9">6.2.1.30</ecNumber>
    </recommendedName>
    <alternativeName>
        <fullName evidence="8 9">Phenylacetyl-CoA ligase</fullName>
    </alternativeName>
</protein>
<dbReference type="InterPro" id="IPR000873">
    <property type="entry name" value="AMP-dep_synth/lig_dom"/>
</dbReference>
<dbReference type="RefSeq" id="WP_245739717.1">
    <property type="nucleotide sequence ID" value="NZ_FORR01000002.1"/>
</dbReference>
<name>A0A1I3LK97_9BACL</name>
<comment type="catalytic activity">
    <reaction evidence="9">
        <text>2-phenylacetate + ATP + CoA = phenylacetyl-CoA + AMP + diphosphate</text>
        <dbReference type="Rhea" id="RHEA:20956"/>
        <dbReference type="ChEBI" id="CHEBI:18401"/>
        <dbReference type="ChEBI" id="CHEBI:30616"/>
        <dbReference type="ChEBI" id="CHEBI:33019"/>
        <dbReference type="ChEBI" id="CHEBI:57287"/>
        <dbReference type="ChEBI" id="CHEBI:57390"/>
        <dbReference type="ChEBI" id="CHEBI:456215"/>
        <dbReference type="EC" id="6.2.1.30"/>
    </reaction>
</comment>
<keyword evidence="3 9" id="KW-0547">Nucleotide-binding</keyword>
<evidence type="ECO:0000256" key="5">
    <source>
        <dbReference type="ARBA" id="ARBA00061566"/>
    </source>
</evidence>
<dbReference type="PANTHER" id="PTHR43845:SF1">
    <property type="entry name" value="BLR5969 PROTEIN"/>
    <property type="match status" value="1"/>
</dbReference>
<dbReference type="Pfam" id="PF00501">
    <property type="entry name" value="AMP-binding"/>
    <property type="match status" value="1"/>
</dbReference>
<evidence type="ECO:0000259" key="10">
    <source>
        <dbReference type="Pfam" id="PF00501"/>
    </source>
</evidence>
<feature type="domain" description="AMP-dependent synthetase/ligase" evidence="10">
    <location>
        <begin position="80"/>
        <end position="284"/>
    </location>
</feature>
<dbReference type="AlphaFoldDB" id="A0A1I3LK97"/>
<dbReference type="GO" id="GO:0000166">
    <property type="term" value="F:nucleotide binding"/>
    <property type="evidence" value="ECO:0007669"/>
    <property type="project" value="UniProtKB-KW"/>
</dbReference>
<dbReference type="InterPro" id="IPR028154">
    <property type="entry name" value="AMP-dep_Lig_C"/>
</dbReference>
<evidence type="ECO:0000256" key="1">
    <source>
        <dbReference type="ARBA" id="ARBA00011245"/>
    </source>
</evidence>
<evidence type="ECO:0000313" key="13">
    <source>
        <dbReference type="Proteomes" id="UP000199545"/>
    </source>
</evidence>
<dbReference type="Gene3D" id="3.40.50.12780">
    <property type="entry name" value="N-terminal domain of ligase-like"/>
    <property type="match status" value="1"/>
</dbReference>
<dbReference type="EC" id="6.2.1.30" evidence="6 9"/>
<dbReference type="Pfam" id="PF14535">
    <property type="entry name" value="AMP-binding_C_2"/>
    <property type="match status" value="1"/>
</dbReference>
<reference evidence="12 13" key="1">
    <citation type="submission" date="2016-10" db="EMBL/GenBank/DDBJ databases">
        <authorList>
            <person name="de Groot N.N."/>
        </authorList>
    </citation>
    <scope>NUCLEOTIDE SEQUENCE [LARGE SCALE GENOMIC DNA]</scope>
    <source>
        <strain evidence="12 13">DSM 44778</strain>
    </source>
</reference>
<evidence type="ECO:0000256" key="6">
    <source>
        <dbReference type="ARBA" id="ARBA00066629"/>
    </source>
</evidence>
<dbReference type="EMBL" id="FORR01000002">
    <property type="protein sequence ID" value="SFI84906.1"/>
    <property type="molecule type" value="Genomic_DNA"/>
</dbReference>
<gene>
    <name evidence="12" type="ORF">SAMN05421852_102221</name>
</gene>